<gene>
    <name evidence="1" type="ORF">SAMN05443638_10539</name>
</gene>
<dbReference type="EMBL" id="FQVM01000005">
    <property type="protein sequence ID" value="SHE56550.1"/>
    <property type="molecule type" value="Genomic_DNA"/>
</dbReference>
<name>A0A1M4UJ20_9CLOT</name>
<dbReference type="AlphaFoldDB" id="A0A1M4UJ20"/>
<reference evidence="1 2" key="1">
    <citation type="submission" date="2016-11" db="EMBL/GenBank/DDBJ databases">
        <authorList>
            <person name="Jaros S."/>
            <person name="Januszkiewicz K."/>
            <person name="Wedrychowicz H."/>
        </authorList>
    </citation>
    <scope>NUCLEOTIDE SEQUENCE [LARGE SCALE GENOMIC DNA]</scope>
    <source>
        <strain evidence="1 2">DSM 2631</strain>
    </source>
</reference>
<dbReference type="Proteomes" id="UP000184035">
    <property type="component" value="Unassembled WGS sequence"/>
</dbReference>
<protein>
    <submittedName>
        <fullName evidence="1">Uncharacterized protein</fullName>
    </submittedName>
</protein>
<accession>A0A1M4UJ20</accession>
<keyword evidence="2" id="KW-1185">Reference proteome</keyword>
<evidence type="ECO:0000313" key="2">
    <source>
        <dbReference type="Proteomes" id="UP000184035"/>
    </source>
</evidence>
<proteinExistence type="predicted"/>
<evidence type="ECO:0000313" key="1">
    <source>
        <dbReference type="EMBL" id="SHE56550.1"/>
    </source>
</evidence>
<dbReference type="STRING" id="1533.SAMN05443638_10539"/>
<organism evidence="1 2">
    <name type="scientific">Clostridium fallax</name>
    <dbReference type="NCBI Taxonomy" id="1533"/>
    <lineage>
        <taxon>Bacteria</taxon>
        <taxon>Bacillati</taxon>
        <taxon>Bacillota</taxon>
        <taxon>Clostridia</taxon>
        <taxon>Eubacteriales</taxon>
        <taxon>Clostridiaceae</taxon>
        <taxon>Clostridium</taxon>
    </lineage>
</organism>
<sequence length="160" mass="18778">MIFLLIIIGAILIIFNMKALKKENKNFDNVFNEKIDNITEVNLEIGELRREFGETIFELQCDIEKLKKENLFLHNELLKINGKSFDNKRDHNFQNEYKIDENEAFNLKELDNKNQLDNMAKDKVDKIKELLDKGLRIDEICQKTSSGKGEVLLIKGLYKK</sequence>